<evidence type="ECO:0000256" key="5">
    <source>
        <dbReference type="SAM" id="SignalP"/>
    </source>
</evidence>
<keyword evidence="2" id="KW-0677">Repeat</keyword>
<keyword evidence="7" id="KW-1185">Reference proteome</keyword>
<dbReference type="Pfam" id="PF01535">
    <property type="entry name" value="PPR"/>
    <property type="match status" value="2"/>
</dbReference>
<reference evidence="6 7" key="1">
    <citation type="submission" date="2024-01" db="EMBL/GenBank/DDBJ databases">
        <title>The genomes of 5 underutilized Papilionoideae crops provide insights into root nodulation and disease resistance.</title>
        <authorList>
            <person name="Yuan L."/>
        </authorList>
    </citation>
    <scope>NUCLEOTIDE SEQUENCE [LARGE SCALE GENOMIC DNA]</scope>
    <source>
        <strain evidence="6">LY-2023</strain>
        <tissue evidence="6">Leaf</tissue>
    </source>
</reference>
<dbReference type="Pfam" id="PF13041">
    <property type="entry name" value="PPR_2"/>
    <property type="match status" value="1"/>
</dbReference>
<proteinExistence type="inferred from homology"/>
<comment type="similarity">
    <text evidence="1">Belongs to the PPR family. P subfamily.</text>
</comment>
<dbReference type="NCBIfam" id="TIGR00756">
    <property type="entry name" value="PPR"/>
    <property type="match status" value="3"/>
</dbReference>
<feature type="signal peptide" evidence="5">
    <location>
        <begin position="1"/>
        <end position="24"/>
    </location>
</feature>
<dbReference type="PANTHER" id="PTHR47938:SF35">
    <property type="entry name" value="PENTATRICOPEPTIDE REPEAT-CONTAINING PROTEIN 4, MITOCHONDRIAL-RELATED"/>
    <property type="match status" value="1"/>
</dbReference>
<protein>
    <recommendedName>
        <fullName evidence="8">Pentatricopeptide repeat-containing protein</fullName>
    </recommendedName>
</protein>
<feature type="repeat" description="PPR" evidence="3">
    <location>
        <begin position="173"/>
        <end position="207"/>
    </location>
</feature>
<evidence type="ECO:0000256" key="2">
    <source>
        <dbReference type="ARBA" id="ARBA00022737"/>
    </source>
</evidence>
<evidence type="ECO:0000313" key="6">
    <source>
        <dbReference type="EMBL" id="KAK7285245.1"/>
    </source>
</evidence>
<feature type="repeat" description="PPR" evidence="3">
    <location>
        <begin position="388"/>
        <end position="422"/>
    </location>
</feature>
<dbReference type="GO" id="GO:0003729">
    <property type="term" value="F:mRNA binding"/>
    <property type="evidence" value="ECO:0007669"/>
    <property type="project" value="TreeGrafter"/>
</dbReference>
<evidence type="ECO:0000256" key="3">
    <source>
        <dbReference type="PROSITE-ProRule" id="PRU00708"/>
    </source>
</evidence>
<sequence>MCTFAGFYCLYFLLMTHETNPCLGFVSAAKIQWRETMNEGTRKRGYPSSPSSYSPTSNKKQAPNFPSFQDIPNLASNIKSLCHIIATTPSLTVETALQDSLISLTQNDAEEVLKLSYGFPGQAVKFFRWSARQLADNHTPYSWNLVVDILGKNRFFDAMWDAIKSMNTKGLISLATFASVFASYVAAGRVREAIMAFEVMENYGCVRDVVALNSLLSAICRDGRTVDACDYLQVAKKLVRPDHDTYAILMEGWEGEGENGVVGAKETFAEMVIEIGWDPANIPAYDSFLCTLVRGPDGLLEAIKFFDSMRDRKCYPGMRFLKVALDECVKCHDVRTAEFFWEVMTGKTALQPTTEMYNSMIALYCYSNDTETARRMLDDMVYQGAFPDVTTYNLLFQFLIKGRKLREASAVFVEMVKNECVPELANCDAAVRVYLDNGDPIMAMKVWKCLVENYHKDLERTANFLVLGLRDLHRVPEAVKYAEDMIARGIRVSSSTMSRLKQSLVKEKKEFVYEELMRKWKSQ</sequence>
<gene>
    <name evidence="6" type="ORF">RJT34_20009</name>
</gene>
<evidence type="ECO:0008006" key="8">
    <source>
        <dbReference type="Google" id="ProtNLM"/>
    </source>
</evidence>
<feature type="compositionally biased region" description="Low complexity" evidence="4">
    <location>
        <begin position="46"/>
        <end position="57"/>
    </location>
</feature>
<dbReference type="PROSITE" id="PS51375">
    <property type="entry name" value="PPR"/>
    <property type="match status" value="3"/>
</dbReference>
<accession>A0AAN9P4G6</accession>
<dbReference type="InterPro" id="IPR002885">
    <property type="entry name" value="PPR_rpt"/>
</dbReference>
<dbReference type="Proteomes" id="UP001359559">
    <property type="component" value="Unassembled WGS sequence"/>
</dbReference>
<dbReference type="Gene3D" id="1.25.40.10">
    <property type="entry name" value="Tetratricopeptide repeat domain"/>
    <property type="match status" value="2"/>
</dbReference>
<feature type="repeat" description="PPR" evidence="3">
    <location>
        <begin position="353"/>
        <end position="387"/>
    </location>
</feature>
<feature type="chain" id="PRO_5042810781" description="Pentatricopeptide repeat-containing protein" evidence="5">
    <location>
        <begin position="25"/>
        <end position="523"/>
    </location>
</feature>
<name>A0AAN9P4G6_CLITE</name>
<evidence type="ECO:0000256" key="4">
    <source>
        <dbReference type="SAM" id="MobiDB-lite"/>
    </source>
</evidence>
<dbReference type="AlphaFoldDB" id="A0AAN9P4G6"/>
<comment type="caution">
    <text evidence="6">The sequence shown here is derived from an EMBL/GenBank/DDBJ whole genome shotgun (WGS) entry which is preliminary data.</text>
</comment>
<dbReference type="PANTHER" id="PTHR47938">
    <property type="entry name" value="RESPIRATORY COMPLEX I CHAPERONE (CIA84), PUTATIVE (AFU_ORTHOLOGUE AFUA_2G06020)-RELATED"/>
    <property type="match status" value="1"/>
</dbReference>
<evidence type="ECO:0000313" key="7">
    <source>
        <dbReference type="Proteomes" id="UP001359559"/>
    </source>
</evidence>
<feature type="region of interest" description="Disordered" evidence="4">
    <location>
        <begin position="39"/>
        <end position="61"/>
    </location>
</feature>
<evidence type="ECO:0000256" key="1">
    <source>
        <dbReference type="ARBA" id="ARBA00007626"/>
    </source>
</evidence>
<dbReference type="EMBL" id="JAYKXN010000005">
    <property type="protein sequence ID" value="KAK7285245.1"/>
    <property type="molecule type" value="Genomic_DNA"/>
</dbReference>
<keyword evidence="5" id="KW-0732">Signal</keyword>
<dbReference type="InterPro" id="IPR011990">
    <property type="entry name" value="TPR-like_helical_dom_sf"/>
</dbReference>
<organism evidence="6 7">
    <name type="scientific">Clitoria ternatea</name>
    <name type="common">Butterfly pea</name>
    <dbReference type="NCBI Taxonomy" id="43366"/>
    <lineage>
        <taxon>Eukaryota</taxon>
        <taxon>Viridiplantae</taxon>
        <taxon>Streptophyta</taxon>
        <taxon>Embryophyta</taxon>
        <taxon>Tracheophyta</taxon>
        <taxon>Spermatophyta</taxon>
        <taxon>Magnoliopsida</taxon>
        <taxon>eudicotyledons</taxon>
        <taxon>Gunneridae</taxon>
        <taxon>Pentapetalae</taxon>
        <taxon>rosids</taxon>
        <taxon>fabids</taxon>
        <taxon>Fabales</taxon>
        <taxon>Fabaceae</taxon>
        <taxon>Papilionoideae</taxon>
        <taxon>50 kb inversion clade</taxon>
        <taxon>NPAAA clade</taxon>
        <taxon>indigoferoid/millettioid clade</taxon>
        <taxon>Phaseoleae</taxon>
        <taxon>Clitoria</taxon>
    </lineage>
</organism>